<comment type="caution">
    <text evidence="5">The sequence shown here is derived from an EMBL/GenBank/DDBJ whole genome shotgun (WGS) entry which is preliminary data.</text>
</comment>
<feature type="domain" description="HTH gntR-type" evidence="4">
    <location>
        <begin position="12"/>
        <end position="79"/>
    </location>
</feature>
<dbReference type="EMBL" id="JBHRYD010000013">
    <property type="protein sequence ID" value="MFC3705844.1"/>
    <property type="molecule type" value="Genomic_DNA"/>
</dbReference>
<dbReference type="PROSITE" id="PS50949">
    <property type="entry name" value="HTH_GNTR"/>
    <property type="match status" value="1"/>
</dbReference>
<sequence length="226" mass="25189">MPLVQPDEMLRQSKSASVLETLKRQIMLGQLLPGEPLIEMEVARNFGCSQGTVREALLKLRDEGLVYRQGHKGTRVSECGHDEAIEMFLVRRGIETRGMMRAVGSGDATLVNDIKDLVRAMEDASRLGDEYRQTQFDRAFHQRLFSAAQLPALEPILDRCLLHNHRYKIVIDTGPRDLKVQASRHWSIVEAIESGDVGRAVAAIGHHIETIIDLGPAIFEVRGASA</sequence>
<keyword evidence="3" id="KW-0804">Transcription</keyword>
<keyword evidence="6" id="KW-1185">Reference proteome</keyword>
<dbReference type="Gene3D" id="1.10.10.10">
    <property type="entry name" value="Winged helix-like DNA-binding domain superfamily/Winged helix DNA-binding domain"/>
    <property type="match status" value="1"/>
</dbReference>
<dbReference type="PANTHER" id="PTHR43537:SF24">
    <property type="entry name" value="GLUCONATE OPERON TRANSCRIPTIONAL REPRESSOR"/>
    <property type="match status" value="1"/>
</dbReference>
<dbReference type="Pfam" id="PF00392">
    <property type="entry name" value="GntR"/>
    <property type="match status" value="1"/>
</dbReference>
<dbReference type="InterPro" id="IPR000524">
    <property type="entry name" value="Tscrpt_reg_HTH_GntR"/>
</dbReference>
<dbReference type="CDD" id="cd07377">
    <property type="entry name" value="WHTH_GntR"/>
    <property type="match status" value="1"/>
</dbReference>
<evidence type="ECO:0000313" key="6">
    <source>
        <dbReference type="Proteomes" id="UP001595613"/>
    </source>
</evidence>
<dbReference type="InterPro" id="IPR011711">
    <property type="entry name" value="GntR_C"/>
</dbReference>
<keyword evidence="1" id="KW-0805">Transcription regulation</keyword>
<dbReference type="InterPro" id="IPR036388">
    <property type="entry name" value="WH-like_DNA-bd_sf"/>
</dbReference>
<dbReference type="InterPro" id="IPR036390">
    <property type="entry name" value="WH_DNA-bd_sf"/>
</dbReference>
<dbReference type="SUPFAM" id="SSF46785">
    <property type="entry name" value="Winged helix' DNA-binding domain"/>
    <property type="match status" value="1"/>
</dbReference>
<dbReference type="SUPFAM" id="SSF48008">
    <property type="entry name" value="GntR ligand-binding domain-like"/>
    <property type="match status" value="1"/>
</dbReference>
<evidence type="ECO:0000259" key="4">
    <source>
        <dbReference type="PROSITE" id="PS50949"/>
    </source>
</evidence>
<accession>A0ABV7X5K4</accession>
<protein>
    <submittedName>
        <fullName evidence="5">GntR family transcriptional regulator</fullName>
    </submittedName>
</protein>
<dbReference type="RefSeq" id="WP_380097802.1">
    <property type="nucleotide sequence ID" value="NZ_JBHRYD010000013.1"/>
</dbReference>
<dbReference type="Proteomes" id="UP001595613">
    <property type="component" value="Unassembled WGS sequence"/>
</dbReference>
<keyword evidence="2" id="KW-0238">DNA-binding</keyword>
<name>A0ABV7X5K4_9HYPH</name>
<evidence type="ECO:0000313" key="5">
    <source>
        <dbReference type="EMBL" id="MFC3705844.1"/>
    </source>
</evidence>
<dbReference type="PANTHER" id="PTHR43537">
    <property type="entry name" value="TRANSCRIPTIONAL REGULATOR, GNTR FAMILY"/>
    <property type="match status" value="1"/>
</dbReference>
<evidence type="ECO:0000256" key="3">
    <source>
        <dbReference type="ARBA" id="ARBA00023163"/>
    </source>
</evidence>
<evidence type="ECO:0000256" key="2">
    <source>
        <dbReference type="ARBA" id="ARBA00023125"/>
    </source>
</evidence>
<proteinExistence type="predicted"/>
<organism evidence="5 6">
    <name type="scientific">Devosia honganensis</name>
    <dbReference type="NCBI Taxonomy" id="1610527"/>
    <lineage>
        <taxon>Bacteria</taxon>
        <taxon>Pseudomonadati</taxon>
        <taxon>Pseudomonadota</taxon>
        <taxon>Alphaproteobacteria</taxon>
        <taxon>Hyphomicrobiales</taxon>
        <taxon>Devosiaceae</taxon>
        <taxon>Devosia</taxon>
    </lineage>
</organism>
<dbReference type="SMART" id="SM00345">
    <property type="entry name" value="HTH_GNTR"/>
    <property type="match status" value="1"/>
</dbReference>
<dbReference type="Gene3D" id="1.20.120.530">
    <property type="entry name" value="GntR ligand-binding domain-like"/>
    <property type="match status" value="1"/>
</dbReference>
<reference evidence="6" key="1">
    <citation type="journal article" date="2019" name="Int. J. Syst. Evol. Microbiol.">
        <title>The Global Catalogue of Microorganisms (GCM) 10K type strain sequencing project: providing services to taxonomists for standard genome sequencing and annotation.</title>
        <authorList>
            <consortium name="The Broad Institute Genomics Platform"/>
            <consortium name="The Broad Institute Genome Sequencing Center for Infectious Disease"/>
            <person name="Wu L."/>
            <person name="Ma J."/>
        </authorList>
    </citation>
    <scope>NUCLEOTIDE SEQUENCE [LARGE SCALE GENOMIC DNA]</scope>
    <source>
        <strain evidence="6">KCTC 42281</strain>
    </source>
</reference>
<dbReference type="Pfam" id="PF07729">
    <property type="entry name" value="FCD"/>
    <property type="match status" value="1"/>
</dbReference>
<dbReference type="InterPro" id="IPR008920">
    <property type="entry name" value="TF_FadR/GntR_C"/>
</dbReference>
<dbReference type="SMART" id="SM00895">
    <property type="entry name" value="FCD"/>
    <property type="match status" value="1"/>
</dbReference>
<gene>
    <name evidence="5" type="ORF">ACFOOL_13875</name>
</gene>
<evidence type="ECO:0000256" key="1">
    <source>
        <dbReference type="ARBA" id="ARBA00023015"/>
    </source>
</evidence>